<keyword evidence="2" id="KW-0862">Zinc</keyword>
<keyword evidence="6" id="KW-1185">Reference proteome</keyword>
<proteinExistence type="predicted"/>
<dbReference type="PANTHER" id="PTHR33779">
    <property type="entry name" value="EXPRESSED PROTEIN"/>
    <property type="match status" value="1"/>
</dbReference>
<dbReference type="PANTHER" id="PTHR33779:SF11">
    <property type="entry name" value="OS04G0551600 PROTEIN"/>
    <property type="match status" value="1"/>
</dbReference>
<dbReference type="OrthoDB" id="1935489at2759"/>
<evidence type="ECO:0000256" key="3">
    <source>
        <dbReference type="SAM" id="MobiDB-lite"/>
    </source>
</evidence>
<name>A0A9D5BWF5_9LILI</name>
<evidence type="ECO:0000256" key="1">
    <source>
        <dbReference type="ARBA" id="ARBA00022771"/>
    </source>
</evidence>
<gene>
    <name evidence="5" type="ORF">J5N97_029822</name>
</gene>
<evidence type="ECO:0000313" key="5">
    <source>
        <dbReference type="EMBL" id="KAJ0961994.1"/>
    </source>
</evidence>
<dbReference type="GO" id="GO:0008270">
    <property type="term" value="F:zinc ion binding"/>
    <property type="evidence" value="ECO:0007669"/>
    <property type="project" value="UniProtKB-KW"/>
</dbReference>
<dbReference type="SUPFAM" id="SSF57903">
    <property type="entry name" value="FYVE/PHD zinc finger"/>
    <property type="match status" value="1"/>
</dbReference>
<evidence type="ECO:0000259" key="4">
    <source>
        <dbReference type="Pfam" id="PF25054"/>
    </source>
</evidence>
<feature type="region of interest" description="Disordered" evidence="3">
    <location>
        <begin position="63"/>
        <end position="133"/>
    </location>
</feature>
<evidence type="ECO:0000313" key="6">
    <source>
        <dbReference type="Proteomes" id="UP001085076"/>
    </source>
</evidence>
<keyword evidence="1" id="KW-0863">Zinc-finger</keyword>
<comment type="caution">
    <text evidence="5">The sequence shown here is derived from an EMBL/GenBank/DDBJ whole genome shotgun (WGS) entry which is preliminary data.</text>
</comment>
<dbReference type="InterPro" id="IPR011011">
    <property type="entry name" value="Znf_FYVE_PHD"/>
</dbReference>
<dbReference type="EMBL" id="JAGGNH010000010">
    <property type="protein sequence ID" value="KAJ0961994.1"/>
    <property type="molecule type" value="Genomic_DNA"/>
</dbReference>
<dbReference type="Pfam" id="PF25054">
    <property type="entry name" value="PHD_pln"/>
    <property type="match status" value="1"/>
</dbReference>
<accession>A0A9D5BWF5</accession>
<keyword evidence="1" id="KW-0479">Metal-binding</keyword>
<feature type="compositionally biased region" description="Basic and acidic residues" evidence="3">
    <location>
        <begin position="75"/>
        <end position="107"/>
    </location>
</feature>
<dbReference type="Proteomes" id="UP001085076">
    <property type="component" value="Miscellaneous, Linkage group lg10"/>
</dbReference>
<reference evidence="5" key="2">
    <citation type="journal article" date="2022" name="Hortic Res">
        <title>The genome of Dioscorea zingiberensis sheds light on the biosynthesis, origin and evolution of the medicinally important diosgenin saponins.</title>
        <authorList>
            <person name="Li Y."/>
            <person name="Tan C."/>
            <person name="Li Z."/>
            <person name="Guo J."/>
            <person name="Li S."/>
            <person name="Chen X."/>
            <person name="Wang C."/>
            <person name="Dai X."/>
            <person name="Yang H."/>
            <person name="Song W."/>
            <person name="Hou L."/>
            <person name="Xu J."/>
            <person name="Tong Z."/>
            <person name="Xu A."/>
            <person name="Yuan X."/>
            <person name="Wang W."/>
            <person name="Yang Q."/>
            <person name="Chen L."/>
            <person name="Sun Z."/>
            <person name="Wang K."/>
            <person name="Pan B."/>
            <person name="Chen J."/>
            <person name="Bao Y."/>
            <person name="Liu F."/>
            <person name="Qi X."/>
            <person name="Gang D.R."/>
            <person name="Wen J."/>
            <person name="Li J."/>
        </authorList>
    </citation>
    <scope>NUCLEOTIDE SEQUENCE</scope>
    <source>
        <strain evidence="5">Dzin_1.0</strain>
    </source>
</reference>
<dbReference type="AlphaFoldDB" id="A0A9D5BWF5"/>
<organism evidence="5 6">
    <name type="scientific">Dioscorea zingiberensis</name>
    <dbReference type="NCBI Taxonomy" id="325984"/>
    <lineage>
        <taxon>Eukaryota</taxon>
        <taxon>Viridiplantae</taxon>
        <taxon>Streptophyta</taxon>
        <taxon>Embryophyta</taxon>
        <taxon>Tracheophyta</taxon>
        <taxon>Spermatophyta</taxon>
        <taxon>Magnoliopsida</taxon>
        <taxon>Liliopsida</taxon>
        <taxon>Dioscoreales</taxon>
        <taxon>Dioscoreaceae</taxon>
        <taxon>Dioscorea</taxon>
    </lineage>
</organism>
<evidence type="ECO:0000256" key="2">
    <source>
        <dbReference type="ARBA" id="ARBA00022833"/>
    </source>
</evidence>
<feature type="domain" description="PHD-type zinc finger plants" evidence="4">
    <location>
        <begin position="9"/>
        <end position="53"/>
    </location>
</feature>
<protein>
    <recommendedName>
        <fullName evidence="4">PHD-type zinc finger plants domain-containing protein</fullName>
    </recommendedName>
</protein>
<sequence>MESMSTVCCMCGDVGFQDRLFQCMRCHYRSQHWYCTNYYHEDQSTTSGVCDWCLSEQRAVAGSRHASQSHFSKKQQAEKEATHGARSEYSSMDKIKQAGGEREEAGNRGKSTAGASSSKPSGRRYKLLKDVLC</sequence>
<dbReference type="InterPro" id="IPR056874">
    <property type="entry name" value="PHD_dom_pln"/>
</dbReference>
<reference evidence="5" key="1">
    <citation type="submission" date="2021-03" db="EMBL/GenBank/DDBJ databases">
        <authorList>
            <person name="Li Z."/>
            <person name="Yang C."/>
        </authorList>
    </citation>
    <scope>NUCLEOTIDE SEQUENCE</scope>
    <source>
        <strain evidence="5">Dzin_1.0</strain>
        <tissue evidence="5">Leaf</tissue>
    </source>
</reference>